<feature type="non-terminal residue" evidence="1">
    <location>
        <position position="339"/>
    </location>
</feature>
<dbReference type="Proteomes" id="UP001630127">
    <property type="component" value="Unassembled WGS sequence"/>
</dbReference>
<organism evidence="1 2">
    <name type="scientific">Cinchona calisaya</name>
    <dbReference type="NCBI Taxonomy" id="153742"/>
    <lineage>
        <taxon>Eukaryota</taxon>
        <taxon>Viridiplantae</taxon>
        <taxon>Streptophyta</taxon>
        <taxon>Embryophyta</taxon>
        <taxon>Tracheophyta</taxon>
        <taxon>Spermatophyta</taxon>
        <taxon>Magnoliopsida</taxon>
        <taxon>eudicotyledons</taxon>
        <taxon>Gunneridae</taxon>
        <taxon>Pentapetalae</taxon>
        <taxon>asterids</taxon>
        <taxon>lamiids</taxon>
        <taxon>Gentianales</taxon>
        <taxon>Rubiaceae</taxon>
        <taxon>Cinchonoideae</taxon>
        <taxon>Cinchoneae</taxon>
        <taxon>Cinchona</taxon>
    </lineage>
</organism>
<reference evidence="1 2" key="1">
    <citation type="submission" date="2024-11" db="EMBL/GenBank/DDBJ databases">
        <title>A near-complete genome assembly of Cinchona calisaya.</title>
        <authorList>
            <person name="Lian D.C."/>
            <person name="Zhao X.W."/>
            <person name="Wei L."/>
        </authorList>
    </citation>
    <scope>NUCLEOTIDE SEQUENCE [LARGE SCALE GENOMIC DNA]</scope>
    <source>
        <tissue evidence="1">Nenye</tissue>
    </source>
</reference>
<keyword evidence="2" id="KW-1185">Reference proteome</keyword>
<name>A0ABD3AY37_9GENT</name>
<proteinExistence type="predicted"/>
<protein>
    <submittedName>
        <fullName evidence="1">Uncharacterized protein</fullName>
    </submittedName>
</protein>
<evidence type="ECO:0000313" key="1">
    <source>
        <dbReference type="EMBL" id="KAL3536159.1"/>
    </source>
</evidence>
<accession>A0ABD3AY37</accession>
<dbReference type="EMBL" id="JBJUIK010000002">
    <property type="protein sequence ID" value="KAL3536159.1"/>
    <property type="molecule type" value="Genomic_DNA"/>
</dbReference>
<comment type="caution">
    <text evidence="1">The sequence shown here is derived from an EMBL/GenBank/DDBJ whole genome shotgun (WGS) entry which is preliminary data.</text>
</comment>
<evidence type="ECO:0000313" key="2">
    <source>
        <dbReference type="Proteomes" id="UP001630127"/>
    </source>
</evidence>
<gene>
    <name evidence="1" type="ORF">ACH5RR_004620</name>
</gene>
<dbReference type="AlphaFoldDB" id="A0ABD3AY37"/>
<sequence length="339" mass="38114">MEELGSFCLITGILSDYCSLSVGPKLLEREDNGGSTSLSRLCRGSSFPFPGCSIARILCVDDWASLSLILLLEQQLLVSRIVVNCSTPSIRNLRSSLGNLFVEEVYEDNHRLCIGQLLTAFLPVFLCAQEVGALCFEKFGCGFASSSCRAIGFWLQEFGILELLSGQVHRPESGDLSTFPWWSGGVGSFSFLICSFGVQFWAFGSAYSENGGLSFCIDDLVEWVRFLTAVNLLKWEYSPHFKWVIWSCFWLFWPHLCAPARQIGSLMFSELLAIFASARGYSRRLHISIKILMSEVMMNDVSGNVYWNGCMYVWQNRLDIKIQEGARELMRVLCYKDAG</sequence>